<evidence type="ECO:0000256" key="2">
    <source>
        <dbReference type="SAM" id="Phobius"/>
    </source>
</evidence>
<dbReference type="AlphaFoldDB" id="A0A1Z3N6P9"/>
<dbReference type="EMBL" id="CP020946">
    <property type="protein sequence ID" value="ASD63126.1"/>
    <property type="molecule type" value="Genomic_DNA"/>
</dbReference>
<evidence type="ECO:0000313" key="3">
    <source>
        <dbReference type="EMBL" id="ASD63126.1"/>
    </source>
</evidence>
<organism evidence="3 4">
    <name type="scientific">Bdellovibrio bacteriovorus</name>
    <dbReference type="NCBI Taxonomy" id="959"/>
    <lineage>
        <taxon>Bacteria</taxon>
        <taxon>Pseudomonadati</taxon>
        <taxon>Bdellovibrionota</taxon>
        <taxon>Bdellovibrionia</taxon>
        <taxon>Bdellovibrionales</taxon>
        <taxon>Pseudobdellovibrionaceae</taxon>
        <taxon>Bdellovibrio</taxon>
    </lineage>
</organism>
<gene>
    <name evidence="3" type="ORF">B9G79_05855</name>
</gene>
<feature type="region of interest" description="Disordered" evidence="1">
    <location>
        <begin position="155"/>
        <end position="176"/>
    </location>
</feature>
<feature type="compositionally biased region" description="Low complexity" evidence="1">
    <location>
        <begin position="221"/>
        <end position="231"/>
    </location>
</feature>
<dbReference type="Gene3D" id="1.20.58.60">
    <property type="match status" value="1"/>
</dbReference>
<keyword evidence="2" id="KW-0812">Transmembrane</keyword>
<feature type="compositionally biased region" description="Low complexity" evidence="1">
    <location>
        <begin position="247"/>
        <end position="263"/>
    </location>
</feature>
<reference evidence="3 4" key="1">
    <citation type="submission" date="2017-04" db="EMBL/GenBank/DDBJ databases">
        <title>Whole genome sequence of Bdellovibrio bacteriovorus strain SSB218315.</title>
        <authorList>
            <person name="Oyedara O."/>
            <person name="Rodriguez-Perez M.A."/>
        </authorList>
    </citation>
    <scope>NUCLEOTIDE SEQUENCE [LARGE SCALE GENOMIC DNA]</scope>
    <source>
        <strain evidence="3 4">SSB218315</strain>
    </source>
</reference>
<feature type="compositionally biased region" description="Gly residues" evidence="1">
    <location>
        <begin position="156"/>
        <end position="167"/>
    </location>
</feature>
<keyword evidence="2" id="KW-1133">Transmembrane helix</keyword>
<dbReference type="RefSeq" id="WP_088564705.1">
    <property type="nucleotide sequence ID" value="NZ_CP020946.1"/>
</dbReference>
<proteinExistence type="predicted"/>
<sequence length="325" mass="33518">MTIEKFLSFWDHHNTSIIEGLLGLIILLALFLAFRAFFAKKGSSSTTAENGQGIDAAQLEKTLQKILDNQSHAPAAKSRPAAEDLGVDVEMDESPLSTKKAQASAASSSADAAAAVAESAAEVAQLRLSLSENHQKVETLQAQLQEALAAAQAASAGGGAGGGGEGGMSSAEKEELNGKLRDLEARLAEYEIISEDIADLSRYRDENEDLKKQLEALKAGAPAPAAAAPAPEAAPAPAPEPTPEPAAPAAEVAAEPAPEAPADSGGGSDLIDDDLMKEFAAAVEGQRALDKAAEKAGDGSEEAAKNGDETNQLMSEFENFVTKKS</sequence>
<name>A0A1Z3N6P9_BDEBC</name>
<evidence type="ECO:0000256" key="1">
    <source>
        <dbReference type="SAM" id="MobiDB-lite"/>
    </source>
</evidence>
<feature type="region of interest" description="Disordered" evidence="1">
    <location>
        <begin position="290"/>
        <end position="313"/>
    </location>
</feature>
<feature type="region of interest" description="Disordered" evidence="1">
    <location>
        <begin position="214"/>
        <end position="278"/>
    </location>
</feature>
<feature type="compositionally biased region" description="Basic and acidic residues" evidence="1">
    <location>
        <begin position="290"/>
        <end position="308"/>
    </location>
</feature>
<feature type="compositionally biased region" description="Pro residues" evidence="1">
    <location>
        <begin position="232"/>
        <end position="246"/>
    </location>
</feature>
<keyword evidence="2" id="KW-0472">Membrane</keyword>
<dbReference type="Proteomes" id="UP000197003">
    <property type="component" value="Chromosome"/>
</dbReference>
<feature type="transmembrane region" description="Helical" evidence="2">
    <location>
        <begin position="20"/>
        <end position="38"/>
    </location>
</feature>
<accession>A0A1Z3N6P9</accession>
<dbReference type="OrthoDB" id="5293678at2"/>
<protein>
    <submittedName>
        <fullName evidence="3">Uncharacterized protein</fullName>
    </submittedName>
</protein>
<evidence type="ECO:0000313" key="4">
    <source>
        <dbReference type="Proteomes" id="UP000197003"/>
    </source>
</evidence>